<name>A0A7W6N9I3_9HYPH</name>
<feature type="binding site" evidence="18">
    <location>
        <position position="182"/>
    </location>
    <ligand>
        <name>UDP-N-acetyl-alpha-D-glucosamine</name>
        <dbReference type="ChEBI" id="CHEBI:57705"/>
    </ligand>
</feature>
<keyword evidence="12 18" id="KW-0511">Multifunctional enzyme</keyword>
<feature type="binding site" evidence="18">
    <location>
        <position position="361"/>
    </location>
    <ligand>
        <name>UDP-N-acetyl-alpha-D-glucosamine</name>
        <dbReference type="ChEBI" id="CHEBI:57705"/>
    </ligand>
</feature>
<dbReference type="EMBL" id="JACIDC010000012">
    <property type="protein sequence ID" value="MBB4041535.1"/>
    <property type="molecule type" value="Genomic_DNA"/>
</dbReference>
<dbReference type="GO" id="GO:0071555">
    <property type="term" value="P:cell wall organization"/>
    <property type="evidence" value="ECO:0007669"/>
    <property type="project" value="UniProtKB-KW"/>
</dbReference>
<comment type="similarity">
    <text evidence="2 18">In the C-terminal section; belongs to the transferase hexapeptide repeat family.</text>
</comment>
<feature type="binding site" evidence="18">
    <location>
        <position position="435"/>
    </location>
    <ligand>
        <name>acetyl-CoA</name>
        <dbReference type="ChEBI" id="CHEBI:57288"/>
    </ligand>
</feature>
<keyword evidence="21" id="KW-1185">Reference proteome</keyword>
<dbReference type="PANTHER" id="PTHR43584:SF3">
    <property type="entry name" value="BIFUNCTIONAL PROTEIN GLMU"/>
    <property type="match status" value="1"/>
</dbReference>
<dbReference type="SUPFAM" id="SSF51161">
    <property type="entry name" value="Trimeric LpxA-like enzymes"/>
    <property type="match status" value="1"/>
</dbReference>
<feature type="binding site" evidence="18">
    <location>
        <position position="167"/>
    </location>
    <ligand>
        <name>UDP-N-acetyl-alpha-D-glucosamine</name>
        <dbReference type="ChEBI" id="CHEBI:57705"/>
    </ligand>
</feature>
<feature type="binding site" evidence="18">
    <location>
        <position position="346"/>
    </location>
    <ligand>
        <name>UDP-N-acetyl-alpha-D-glucosamine</name>
        <dbReference type="ChEBI" id="CHEBI:57705"/>
    </ligand>
</feature>
<dbReference type="GO" id="GO:0009252">
    <property type="term" value="P:peptidoglycan biosynthetic process"/>
    <property type="evidence" value="ECO:0007669"/>
    <property type="project" value="UniProtKB-UniRule"/>
</dbReference>
<feature type="domain" description="MobA-like NTP transferase" evidence="19">
    <location>
        <begin position="17"/>
        <end position="152"/>
    </location>
</feature>
<evidence type="ECO:0000256" key="18">
    <source>
        <dbReference type="HAMAP-Rule" id="MF_01631"/>
    </source>
</evidence>
<evidence type="ECO:0000256" key="15">
    <source>
        <dbReference type="ARBA" id="ARBA00048247"/>
    </source>
</evidence>
<dbReference type="SUPFAM" id="SSF53448">
    <property type="entry name" value="Nucleotide-diphospho-sugar transferases"/>
    <property type="match status" value="1"/>
</dbReference>
<dbReference type="InterPro" id="IPR011004">
    <property type="entry name" value="Trimer_LpxA-like_sf"/>
</dbReference>
<comment type="subcellular location">
    <subcellularLocation>
        <location evidence="1 18">Cytoplasm</location>
    </subcellularLocation>
</comment>
<feature type="binding site" evidence="18">
    <location>
        <begin position="20"/>
        <end position="23"/>
    </location>
    <ligand>
        <name>UDP-N-acetyl-alpha-D-glucosamine</name>
        <dbReference type="ChEBI" id="CHEBI:57705"/>
    </ligand>
</feature>
<feature type="active site" description="Proton acceptor" evidence="18">
    <location>
        <position position="358"/>
    </location>
</feature>
<evidence type="ECO:0000256" key="2">
    <source>
        <dbReference type="ARBA" id="ARBA00007707"/>
    </source>
</evidence>
<evidence type="ECO:0000256" key="14">
    <source>
        <dbReference type="ARBA" id="ARBA00023316"/>
    </source>
</evidence>
<dbReference type="InterPro" id="IPR029044">
    <property type="entry name" value="Nucleotide-diphossugar_trans"/>
</dbReference>
<feature type="binding site" evidence="18">
    <location>
        <position position="153"/>
    </location>
    <ligand>
        <name>UDP-N-acetyl-alpha-D-glucosamine</name>
        <dbReference type="ChEBI" id="CHEBI:57705"/>
    </ligand>
</feature>
<dbReference type="InterPro" id="IPR005882">
    <property type="entry name" value="Bifunctional_GlmU"/>
</dbReference>
<dbReference type="GO" id="GO:0003977">
    <property type="term" value="F:UDP-N-acetylglucosamine diphosphorylase activity"/>
    <property type="evidence" value="ECO:0007669"/>
    <property type="project" value="UniProtKB-UniRule"/>
</dbReference>
<comment type="catalytic activity">
    <reaction evidence="16 18">
        <text>N-acetyl-alpha-D-glucosamine 1-phosphate + UTP + H(+) = UDP-N-acetyl-alpha-D-glucosamine + diphosphate</text>
        <dbReference type="Rhea" id="RHEA:13509"/>
        <dbReference type="ChEBI" id="CHEBI:15378"/>
        <dbReference type="ChEBI" id="CHEBI:33019"/>
        <dbReference type="ChEBI" id="CHEBI:46398"/>
        <dbReference type="ChEBI" id="CHEBI:57705"/>
        <dbReference type="ChEBI" id="CHEBI:57776"/>
        <dbReference type="EC" id="2.7.7.23"/>
    </reaction>
</comment>
<feature type="region of interest" description="Linker" evidence="18">
    <location>
        <begin position="242"/>
        <end position="262"/>
    </location>
</feature>
<evidence type="ECO:0000256" key="12">
    <source>
        <dbReference type="ARBA" id="ARBA00023268"/>
    </source>
</evidence>
<dbReference type="GO" id="GO:0019134">
    <property type="term" value="F:glucosamine-1-phosphate N-acetyltransferase activity"/>
    <property type="evidence" value="ECO:0007669"/>
    <property type="project" value="UniProtKB-UniRule"/>
</dbReference>
<feature type="binding site" evidence="18">
    <location>
        <position position="239"/>
    </location>
    <ligand>
        <name>Mg(2+)</name>
        <dbReference type="ChEBI" id="CHEBI:18420"/>
    </ligand>
</feature>
<evidence type="ECO:0000256" key="9">
    <source>
        <dbReference type="ARBA" id="ARBA00022842"/>
    </source>
</evidence>
<comment type="function">
    <text evidence="17 18">Catalyzes the last two sequential reactions in the de novo biosynthetic pathway for UDP-N-acetylglucosamine (UDP-GlcNAc). The C-terminal domain catalyzes the transfer of acetyl group from acetyl coenzyme A to glucosamine-1-phosphate (GlcN-1-P) to produce N-acetylglucosamine-1-phosphate (GlcNAc-1-P), which is converted into UDP-GlcNAc by the transfer of uridine 5-monophosphate (from uridine 5-triphosphate), a reaction catalyzed by the N-terminal domain.</text>
</comment>
<evidence type="ECO:0000256" key="8">
    <source>
        <dbReference type="ARBA" id="ARBA00022737"/>
    </source>
</evidence>
<comment type="catalytic activity">
    <reaction evidence="15 18">
        <text>alpha-D-glucosamine 1-phosphate + acetyl-CoA = N-acetyl-alpha-D-glucosamine 1-phosphate + CoA + H(+)</text>
        <dbReference type="Rhea" id="RHEA:13725"/>
        <dbReference type="ChEBI" id="CHEBI:15378"/>
        <dbReference type="ChEBI" id="CHEBI:57287"/>
        <dbReference type="ChEBI" id="CHEBI:57288"/>
        <dbReference type="ChEBI" id="CHEBI:57776"/>
        <dbReference type="ChEBI" id="CHEBI:58516"/>
        <dbReference type="EC" id="2.3.1.157"/>
    </reaction>
</comment>
<comment type="pathway">
    <text evidence="18">Nucleotide-sugar biosynthesis; UDP-N-acetyl-alpha-D-glucosamine biosynthesis; UDP-N-acetyl-alpha-D-glucosamine from N-acetyl-alpha-D-glucosamine 1-phosphate: step 1/1.</text>
</comment>
<evidence type="ECO:0000313" key="21">
    <source>
        <dbReference type="Proteomes" id="UP000519439"/>
    </source>
</evidence>
<comment type="pathway">
    <text evidence="18">Nucleotide-sugar biosynthesis; UDP-N-acetyl-alpha-D-glucosamine biosynthesis; N-acetyl-alpha-D-glucosamine 1-phosphate from alpha-D-glucosamine 6-phosphate (route II): step 2/2.</text>
</comment>
<dbReference type="NCBIfam" id="NF010933">
    <property type="entry name" value="PRK14353.1"/>
    <property type="match status" value="1"/>
</dbReference>
<keyword evidence="4 18" id="KW-0963">Cytoplasm</keyword>
<keyword evidence="13 18" id="KW-0012">Acyltransferase</keyword>
<dbReference type="CDD" id="cd02540">
    <property type="entry name" value="GT2_GlmU_N_bac"/>
    <property type="match status" value="1"/>
</dbReference>
<dbReference type="UniPathway" id="UPA00973"/>
<proteinExistence type="inferred from homology"/>
<evidence type="ECO:0000256" key="4">
    <source>
        <dbReference type="ARBA" id="ARBA00022490"/>
    </source>
</evidence>
<protein>
    <recommendedName>
        <fullName evidence="18">Bifunctional protein GlmU</fullName>
    </recommendedName>
    <domain>
        <recommendedName>
            <fullName evidence="18">UDP-N-acetylglucosamine pyrophosphorylase</fullName>
            <ecNumber evidence="18">2.7.7.23</ecNumber>
        </recommendedName>
        <alternativeName>
            <fullName evidence="18">N-acetylglucosamine-1-phosphate uridyltransferase</fullName>
        </alternativeName>
    </domain>
    <domain>
        <recommendedName>
            <fullName evidence="18">Glucosamine-1-phosphate N-acetyltransferase</fullName>
            <ecNumber evidence="18">2.3.1.157</ecNumber>
        </recommendedName>
    </domain>
</protein>
<dbReference type="PROSITE" id="PS00101">
    <property type="entry name" value="HEXAPEP_TRANSFERASES"/>
    <property type="match status" value="1"/>
</dbReference>
<evidence type="ECO:0000256" key="11">
    <source>
        <dbReference type="ARBA" id="ARBA00022984"/>
    </source>
</evidence>
<dbReference type="RefSeq" id="WP_027316006.1">
    <property type="nucleotide sequence ID" value="NZ_JACIDC010000012.1"/>
</dbReference>
<dbReference type="EC" id="2.7.7.23" evidence="18"/>
<sequence length="458" mass="48079">MTSTDTFKPSSPRSCLAIVLAAGEGTRMKSAKPKVLHQVANRSMLGHVLAALTTAGATSTAVVIGPDREDVAKEVQKDRPDAWIFVQKDRLGTAHAVLTAREALEQPVDDVIVAFGDTPLILPETFAKLRAPLAEGAAVVAMGFEAKDPTGYGRFITSGDQLLAIREHKDASEAERAITLCNGGLMAIRGDVALTLLDRVENTNVKGEYYLTDIVEIARHLGHRTAIAVVSEEEVHGVNDRAQLAAAERIIQERLRHEVMASGVTLVAPETVFLSHDTRLGQDVVVEPHVVFGPGVVVEAGAVIHSFSHLEGAHIAAGAGVGPFARLRPGASVGPRAKVGNFVEIKNTELGAGAKVSHLTYLGDASVGAEANIGAGTITCNYDGFGKYRTEIGEGAFIGSNSSLVAPVTIGKGAFVGSGSVITESIPADALGLGRGRQTVKEGWAIAFREKAQAAKRK</sequence>
<evidence type="ECO:0000256" key="17">
    <source>
        <dbReference type="ARBA" id="ARBA00049628"/>
    </source>
</evidence>
<dbReference type="UniPathway" id="UPA00113">
    <property type="reaction ID" value="UER00532"/>
</dbReference>
<feature type="binding site" evidence="18">
    <location>
        <position position="328"/>
    </location>
    <ligand>
        <name>UDP-N-acetyl-alpha-D-glucosamine</name>
        <dbReference type="ChEBI" id="CHEBI:57705"/>
    </ligand>
</feature>
<feature type="region of interest" description="Pyrophosphorylase" evidence="18">
    <location>
        <begin position="1"/>
        <end position="241"/>
    </location>
</feature>
<evidence type="ECO:0000256" key="7">
    <source>
        <dbReference type="ARBA" id="ARBA00022723"/>
    </source>
</evidence>
<dbReference type="GO" id="GO:0016020">
    <property type="term" value="C:membrane"/>
    <property type="evidence" value="ECO:0007669"/>
    <property type="project" value="GOC"/>
</dbReference>
<feature type="binding site" evidence="18">
    <location>
        <position position="239"/>
    </location>
    <ligand>
        <name>UDP-N-acetyl-alpha-D-glucosamine</name>
        <dbReference type="ChEBI" id="CHEBI:57705"/>
    </ligand>
</feature>
<feature type="region of interest" description="N-acetyltransferase" evidence="18">
    <location>
        <begin position="263"/>
        <end position="458"/>
    </location>
</feature>
<comment type="similarity">
    <text evidence="3 18">In the N-terminal section; belongs to the N-acetylglucosamine-1-phosphate uridyltransferase family.</text>
</comment>
<accession>A0A7W6N9I3</accession>
<dbReference type="InterPro" id="IPR001451">
    <property type="entry name" value="Hexapep"/>
</dbReference>
<keyword evidence="5 18" id="KW-0808">Transferase</keyword>
<comment type="cofactor">
    <cofactor evidence="18">
        <name>Mg(2+)</name>
        <dbReference type="ChEBI" id="CHEBI:18420"/>
    </cofactor>
    <text evidence="18">Binds 1 Mg(2+) ion per subunit.</text>
</comment>
<feature type="binding site" evidence="18">
    <location>
        <begin position="92"/>
        <end position="93"/>
    </location>
    <ligand>
        <name>UDP-N-acetyl-alpha-D-glucosamine</name>
        <dbReference type="ChEBI" id="CHEBI:57705"/>
    </ligand>
</feature>
<evidence type="ECO:0000256" key="3">
    <source>
        <dbReference type="ARBA" id="ARBA00007947"/>
    </source>
</evidence>
<dbReference type="GO" id="GO:0008360">
    <property type="term" value="P:regulation of cell shape"/>
    <property type="evidence" value="ECO:0007669"/>
    <property type="project" value="UniProtKB-KW"/>
</dbReference>
<dbReference type="AlphaFoldDB" id="A0A7W6N9I3"/>
<dbReference type="Pfam" id="PF00132">
    <property type="entry name" value="Hexapep"/>
    <property type="match status" value="1"/>
</dbReference>
<keyword evidence="9 18" id="KW-0460">Magnesium</keyword>
<dbReference type="Gene3D" id="3.90.550.10">
    <property type="entry name" value="Spore Coat Polysaccharide Biosynthesis Protein SpsA, Chain A"/>
    <property type="match status" value="1"/>
</dbReference>
<evidence type="ECO:0000256" key="16">
    <source>
        <dbReference type="ARBA" id="ARBA00048493"/>
    </source>
</evidence>
<dbReference type="GO" id="GO:0006048">
    <property type="term" value="P:UDP-N-acetylglucosamine biosynthetic process"/>
    <property type="evidence" value="ECO:0007669"/>
    <property type="project" value="UniProtKB-UniPathway"/>
</dbReference>
<feature type="binding site" evidence="18">
    <location>
        <begin position="381"/>
        <end position="382"/>
    </location>
    <ligand>
        <name>acetyl-CoA</name>
        <dbReference type="ChEBI" id="CHEBI:57288"/>
    </ligand>
</feature>
<dbReference type="EC" id="2.3.1.157" evidence="18"/>
<evidence type="ECO:0000256" key="10">
    <source>
        <dbReference type="ARBA" id="ARBA00022960"/>
    </source>
</evidence>
<reference evidence="20 21" key="1">
    <citation type="submission" date="2020-08" db="EMBL/GenBank/DDBJ databases">
        <title>Genomic Encyclopedia of Type Strains, Phase IV (KMG-IV): sequencing the most valuable type-strain genomes for metagenomic binning, comparative biology and taxonomic classification.</title>
        <authorList>
            <person name="Goeker M."/>
        </authorList>
    </citation>
    <scope>NUCLEOTIDE SEQUENCE [LARGE SCALE GENOMIC DNA]</scope>
    <source>
        <strain evidence="20 21">DSM 15743</strain>
    </source>
</reference>
<dbReference type="Pfam" id="PF12804">
    <property type="entry name" value="NTP_transf_3"/>
    <property type="match status" value="1"/>
</dbReference>
<comment type="pathway">
    <text evidence="18">Bacterial outer membrane biogenesis; LPS lipid A biosynthesis.</text>
</comment>
<gene>
    <name evidence="18" type="primary">glmU</name>
    <name evidence="20" type="ORF">GGR34_003212</name>
</gene>
<evidence type="ECO:0000256" key="13">
    <source>
        <dbReference type="ARBA" id="ARBA00023315"/>
    </source>
</evidence>
<keyword evidence="6 18" id="KW-0548">Nucleotidyltransferase</keyword>
<evidence type="ECO:0000256" key="6">
    <source>
        <dbReference type="ARBA" id="ARBA00022695"/>
    </source>
</evidence>
<feature type="binding site" evidence="18">
    <location>
        <position position="372"/>
    </location>
    <ligand>
        <name>UDP-N-acetyl-alpha-D-glucosamine</name>
        <dbReference type="ChEBI" id="CHEBI:57705"/>
    </ligand>
</feature>
<dbReference type="Gene3D" id="2.160.10.10">
    <property type="entry name" value="Hexapeptide repeat proteins"/>
    <property type="match status" value="1"/>
</dbReference>
<dbReference type="GO" id="GO:0009245">
    <property type="term" value="P:lipid A biosynthetic process"/>
    <property type="evidence" value="ECO:0007669"/>
    <property type="project" value="UniProtKB-UniRule"/>
</dbReference>
<keyword evidence="11 18" id="KW-0573">Peptidoglycan synthesis</keyword>
<keyword evidence="10 18" id="KW-0133">Cell shape</keyword>
<dbReference type="NCBIfam" id="TIGR01173">
    <property type="entry name" value="glmU"/>
    <property type="match status" value="1"/>
</dbReference>
<feature type="binding site" evidence="18">
    <location>
        <position position="87"/>
    </location>
    <ligand>
        <name>UDP-N-acetyl-alpha-D-glucosamine</name>
        <dbReference type="ChEBI" id="CHEBI:57705"/>
    </ligand>
</feature>
<dbReference type="Proteomes" id="UP000519439">
    <property type="component" value="Unassembled WGS sequence"/>
</dbReference>
<keyword evidence="7 18" id="KW-0479">Metal-binding</keyword>
<comment type="caution">
    <text evidence="18">Lacks conserved residue(s) required for the propagation of feature annotation.</text>
</comment>
<comment type="caution">
    <text evidence="20">The sequence shown here is derived from an EMBL/GenBank/DDBJ whole genome shotgun (WGS) entry which is preliminary data.</text>
</comment>
<comment type="subunit">
    <text evidence="18">Homotrimer.</text>
</comment>
<evidence type="ECO:0000259" key="19">
    <source>
        <dbReference type="Pfam" id="PF12804"/>
    </source>
</evidence>
<dbReference type="GO" id="GO:0000902">
    <property type="term" value="P:cell morphogenesis"/>
    <property type="evidence" value="ECO:0007669"/>
    <property type="project" value="UniProtKB-UniRule"/>
</dbReference>
<evidence type="ECO:0000256" key="5">
    <source>
        <dbReference type="ARBA" id="ARBA00022679"/>
    </source>
</evidence>
<feature type="binding site" evidence="18">
    <location>
        <position position="418"/>
    </location>
    <ligand>
        <name>acetyl-CoA</name>
        <dbReference type="ChEBI" id="CHEBI:57288"/>
    </ligand>
</feature>
<dbReference type="InterPro" id="IPR050065">
    <property type="entry name" value="GlmU-like"/>
</dbReference>
<dbReference type="CDD" id="cd03353">
    <property type="entry name" value="LbH_GlmU_C"/>
    <property type="match status" value="1"/>
</dbReference>
<dbReference type="PANTHER" id="PTHR43584">
    <property type="entry name" value="NUCLEOTIDYL TRANSFERASE"/>
    <property type="match status" value="1"/>
</dbReference>
<organism evidence="20 21">
    <name type="scientific">Microvirga flocculans</name>
    <dbReference type="NCBI Taxonomy" id="217168"/>
    <lineage>
        <taxon>Bacteria</taxon>
        <taxon>Pseudomonadati</taxon>
        <taxon>Pseudomonadota</taxon>
        <taxon>Alphaproteobacteria</taxon>
        <taxon>Hyphomicrobiales</taxon>
        <taxon>Methylobacteriaceae</taxon>
        <taxon>Microvirga</taxon>
    </lineage>
</organism>
<feature type="binding site" evidence="18">
    <location>
        <position position="400"/>
    </location>
    <ligand>
        <name>acetyl-CoA</name>
        <dbReference type="ChEBI" id="CHEBI:57288"/>
    </ligand>
</feature>
<evidence type="ECO:0000313" key="20">
    <source>
        <dbReference type="EMBL" id="MBB4041535.1"/>
    </source>
</evidence>
<dbReference type="InterPro" id="IPR018357">
    <property type="entry name" value="Hexapep_transf_CS"/>
</dbReference>
<dbReference type="HAMAP" id="MF_01631">
    <property type="entry name" value="GlmU"/>
    <property type="match status" value="1"/>
</dbReference>
<keyword evidence="8 18" id="KW-0677">Repeat</keyword>
<dbReference type="GO" id="GO:0000287">
    <property type="term" value="F:magnesium ion binding"/>
    <property type="evidence" value="ECO:0007669"/>
    <property type="project" value="UniProtKB-UniRule"/>
</dbReference>
<evidence type="ECO:0000256" key="1">
    <source>
        <dbReference type="ARBA" id="ARBA00004496"/>
    </source>
</evidence>
<dbReference type="InterPro" id="IPR038009">
    <property type="entry name" value="GlmU_C_LbH"/>
</dbReference>
<feature type="binding site" evidence="18">
    <location>
        <position position="117"/>
    </location>
    <ligand>
        <name>Mg(2+)</name>
        <dbReference type="ChEBI" id="CHEBI:18420"/>
    </ligand>
</feature>
<feature type="binding site" evidence="18">
    <location>
        <position position="375"/>
    </location>
    <ligand>
        <name>acetyl-CoA</name>
        <dbReference type="ChEBI" id="CHEBI:57288"/>
    </ligand>
</feature>
<keyword evidence="14 18" id="KW-0961">Cell wall biogenesis/degradation</keyword>
<dbReference type="GO" id="GO:0005737">
    <property type="term" value="C:cytoplasm"/>
    <property type="evidence" value="ECO:0007669"/>
    <property type="project" value="UniProtKB-SubCell"/>
</dbReference>
<feature type="binding site" evidence="18">
    <location>
        <position position="34"/>
    </location>
    <ligand>
        <name>UDP-N-acetyl-alpha-D-glucosamine</name>
        <dbReference type="ChEBI" id="CHEBI:57705"/>
    </ligand>
</feature>
<dbReference type="InterPro" id="IPR025877">
    <property type="entry name" value="MobA-like_NTP_Trfase"/>
</dbReference>